<evidence type="ECO:0000256" key="2">
    <source>
        <dbReference type="ARBA" id="ARBA00023125"/>
    </source>
</evidence>
<dbReference type="InterPro" id="IPR036390">
    <property type="entry name" value="WH_DNA-bd_sf"/>
</dbReference>
<name>A0ABV0G563_9BURK</name>
<evidence type="ECO:0000313" key="5">
    <source>
        <dbReference type="EMBL" id="MEO3692855.1"/>
    </source>
</evidence>
<protein>
    <submittedName>
        <fullName evidence="5">MarR family winged helix-turn-helix transcriptional regulator</fullName>
    </submittedName>
</protein>
<sequence length="167" mass="18555">MATRRTVKDATPQRRLKLGALENNLGYLSRMVRNVALQSSGDYVDELGFATGQITMLGLISANSGVSQNVLAQAMLMRKSQVTGLIQDLVARGYVTRGDHDADRRINTLRLTESGQQVWRSARARIDRHSASMLSGLEEAEQQELTRLLRKLLAAHMDDVQIDFGET</sequence>
<dbReference type="SMART" id="SM00347">
    <property type="entry name" value="HTH_MARR"/>
    <property type="match status" value="1"/>
</dbReference>
<accession>A0ABV0G563</accession>
<keyword evidence="6" id="KW-1185">Reference proteome</keyword>
<comment type="caution">
    <text evidence="5">The sequence shown here is derived from an EMBL/GenBank/DDBJ whole genome shotgun (WGS) entry which is preliminary data.</text>
</comment>
<dbReference type="Proteomes" id="UP001495147">
    <property type="component" value="Unassembled WGS sequence"/>
</dbReference>
<dbReference type="EMBL" id="JBDPZD010000004">
    <property type="protein sequence ID" value="MEO3692855.1"/>
    <property type="molecule type" value="Genomic_DNA"/>
</dbReference>
<dbReference type="Pfam" id="PF12802">
    <property type="entry name" value="MarR_2"/>
    <property type="match status" value="1"/>
</dbReference>
<dbReference type="InterPro" id="IPR036388">
    <property type="entry name" value="WH-like_DNA-bd_sf"/>
</dbReference>
<keyword evidence="3" id="KW-0804">Transcription</keyword>
<dbReference type="PROSITE" id="PS50995">
    <property type="entry name" value="HTH_MARR_2"/>
    <property type="match status" value="1"/>
</dbReference>
<dbReference type="PANTHER" id="PTHR42756:SF1">
    <property type="entry name" value="TRANSCRIPTIONAL REPRESSOR OF EMRAB OPERON"/>
    <property type="match status" value="1"/>
</dbReference>
<reference evidence="5 6" key="1">
    <citation type="submission" date="2024-05" db="EMBL/GenBank/DDBJ databases">
        <title>Roseateles sp. DJS-2-20 16S ribosomal RNA gene Genome sequencing and assembly.</title>
        <authorList>
            <person name="Woo H."/>
        </authorList>
    </citation>
    <scope>NUCLEOTIDE SEQUENCE [LARGE SCALE GENOMIC DNA]</scope>
    <source>
        <strain evidence="5 6">DJS-2-20</strain>
    </source>
</reference>
<dbReference type="SUPFAM" id="SSF46785">
    <property type="entry name" value="Winged helix' DNA-binding domain"/>
    <property type="match status" value="1"/>
</dbReference>
<dbReference type="RefSeq" id="WP_347705664.1">
    <property type="nucleotide sequence ID" value="NZ_JBDPZD010000004.1"/>
</dbReference>
<dbReference type="PROSITE" id="PS01117">
    <property type="entry name" value="HTH_MARR_1"/>
    <property type="match status" value="1"/>
</dbReference>
<dbReference type="InterPro" id="IPR000835">
    <property type="entry name" value="HTH_MarR-typ"/>
</dbReference>
<dbReference type="InterPro" id="IPR023187">
    <property type="entry name" value="Tscrpt_reg_MarR-type_CS"/>
</dbReference>
<evidence type="ECO:0000256" key="3">
    <source>
        <dbReference type="ARBA" id="ARBA00023163"/>
    </source>
</evidence>
<gene>
    <name evidence="5" type="ORF">ABDJ85_15355</name>
</gene>
<organism evidence="5 6">
    <name type="scientific">Roseateles paludis</name>
    <dbReference type="NCBI Taxonomy" id="3145238"/>
    <lineage>
        <taxon>Bacteria</taxon>
        <taxon>Pseudomonadati</taxon>
        <taxon>Pseudomonadota</taxon>
        <taxon>Betaproteobacteria</taxon>
        <taxon>Burkholderiales</taxon>
        <taxon>Sphaerotilaceae</taxon>
        <taxon>Roseateles</taxon>
    </lineage>
</organism>
<proteinExistence type="predicted"/>
<dbReference type="PRINTS" id="PR00598">
    <property type="entry name" value="HTHMARR"/>
</dbReference>
<evidence type="ECO:0000256" key="1">
    <source>
        <dbReference type="ARBA" id="ARBA00023015"/>
    </source>
</evidence>
<keyword evidence="2" id="KW-0238">DNA-binding</keyword>
<evidence type="ECO:0000259" key="4">
    <source>
        <dbReference type="PROSITE" id="PS50995"/>
    </source>
</evidence>
<feature type="domain" description="HTH marR-type" evidence="4">
    <location>
        <begin position="18"/>
        <end position="154"/>
    </location>
</feature>
<evidence type="ECO:0000313" key="6">
    <source>
        <dbReference type="Proteomes" id="UP001495147"/>
    </source>
</evidence>
<dbReference type="PANTHER" id="PTHR42756">
    <property type="entry name" value="TRANSCRIPTIONAL REGULATOR, MARR"/>
    <property type="match status" value="1"/>
</dbReference>
<dbReference type="Gene3D" id="1.10.10.10">
    <property type="entry name" value="Winged helix-like DNA-binding domain superfamily/Winged helix DNA-binding domain"/>
    <property type="match status" value="1"/>
</dbReference>
<keyword evidence="1" id="KW-0805">Transcription regulation</keyword>